<comment type="caution">
    <text evidence="1">The sequence shown here is derived from an EMBL/GenBank/DDBJ whole genome shotgun (WGS) entry which is preliminary data.</text>
</comment>
<evidence type="ECO:0000313" key="1">
    <source>
        <dbReference type="EMBL" id="CAE7224211.1"/>
    </source>
</evidence>
<dbReference type="Proteomes" id="UP000649617">
    <property type="component" value="Unassembled WGS sequence"/>
</dbReference>
<gene>
    <name evidence="1" type="ORF">SPIL2461_LOCUS3084</name>
</gene>
<name>A0A812K7W0_SYMPI</name>
<organism evidence="1 2">
    <name type="scientific">Symbiodinium pilosum</name>
    <name type="common">Dinoflagellate</name>
    <dbReference type="NCBI Taxonomy" id="2952"/>
    <lineage>
        <taxon>Eukaryota</taxon>
        <taxon>Sar</taxon>
        <taxon>Alveolata</taxon>
        <taxon>Dinophyceae</taxon>
        <taxon>Suessiales</taxon>
        <taxon>Symbiodiniaceae</taxon>
        <taxon>Symbiodinium</taxon>
    </lineage>
</organism>
<dbReference type="EMBL" id="CAJNIZ010003625">
    <property type="protein sequence ID" value="CAE7224211.1"/>
    <property type="molecule type" value="Genomic_DNA"/>
</dbReference>
<keyword evidence="2" id="KW-1185">Reference proteome</keyword>
<feature type="non-terminal residue" evidence="1">
    <location>
        <position position="235"/>
    </location>
</feature>
<evidence type="ECO:0000313" key="2">
    <source>
        <dbReference type="Proteomes" id="UP000649617"/>
    </source>
</evidence>
<proteinExistence type="predicted"/>
<reference evidence="1" key="1">
    <citation type="submission" date="2021-02" db="EMBL/GenBank/DDBJ databases">
        <authorList>
            <person name="Dougan E. K."/>
            <person name="Rhodes N."/>
            <person name="Thang M."/>
            <person name="Chan C."/>
        </authorList>
    </citation>
    <scope>NUCLEOTIDE SEQUENCE</scope>
</reference>
<protein>
    <submittedName>
        <fullName evidence="1">Uncharacterized protein</fullName>
    </submittedName>
</protein>
<dbReference type="AlphaFoldDB" id="A0A812K7W0"/>
<accession>A0A812K7W0</accession>
<sequence length="235" mass="27026">ALAQKGRRQAAHSKRVCRMTCSQASWEDRLTLEETFGYLDRWQQCQLRTCCVSINASIVSDEGFRVLLLSIPSRLDDPLYESRILFLKIREEAARASEADRHVAERHLRAAEVIRSLMGKILNHLRIDESTLRARIPEPDIGTKAFPQTAFVQILKDAPKQTPSVNVDTLLAFQSAAWHVLQSVRWLERWYEEHEVCSTSSESTLPSCKAEDKQDDWDSWSEFSSLTPGWRLLMH</sequence>